<evidence type="ECO:0000313" key="3">
    <source>
        <dbReference type="Proteomes" id="UP000193648"/>
    </source>
</evidence>
<proteinExistence type="predicted"/>
<keyword evidence="3" id="KW-1185">Reference proteome</keyword>
<feature type="compositionally biased region" description="Basic and acidic residues" evidence="1">
    <location>
        <begin position="20"/>
        <end position="31"/>
    </location>
</feature>
<name>A0A1Y2G735_9FUNG</name>
<accession>A0A1Y2G735</accession>
<feature type="region of interest" description="Disordered" evidence="1">
    <location>
        <begin position="20"/>
        <end position="47"/>
    </location>
</feature>
<dbReference type="InParanoid" id="A0A1Y2G735"/>
<evidence type="ECO:0000313" key="2">
    <source>
        <dbReference type="EMBL" id="ORY96045.1"/>
    </source>
</evidence>
<dbReference type="EMBL" id="MCFF01000079">
    <property type="protein sequence ID" value="ORY96045.1"/>
    <property type="molecule type" value="Genomic_DNA"/>
</dbReference>
<dbReference type="RefSeq" id="XP_021875477.1">
    <property type="nucleotide sequence ID" value="XM_022029288.1"/>
</dbReference>
<dbReference type="Proteomes" id="UP000193648">
    <property type="component" value="Unassembled WGS sequence"/>
</dbReference>
<feature type="region of interest" description="Disordered" evidence="1">
    <location>
        <begin position="202"/>
        <end position="224"/>
    </location>
</feature>
<gene>
    <name evidence="2" type="ORF">BCR41DRAFT_402204</name>
</gene>
<evidence type="ECO:0000256" key="1">
    <source>
        <dbReference type="SAM" id="MobiDB-lite"/>
    </source>
</evidence>
<organism evidence="2 3">
    <name type="scientific">Lobosporangium transversale</name>
    <dbReference type="NCBI Taxonomy" id="64571"/>
    <lineage>
        <taxon>Eukaryota</taxon>
        <taxon>Fungi</taxon>
        <taxon>Fungi incertae sedis</taxon>
        <taxon>Mucoromycota</taxon>
        <taxon>Mortierellomycotina</taxon>
        <taxon>Mortierellomycetes</taxon>
        <taxon>Mortierellales</taxon>
        <taxon>Mortierellaceae</taxon>
        <taxon>Lobosporangium</taxon>
    </lineage>
</organism>
<comment type="caution">
    <text evidence="2">The sequence shown here is derived from an EMBL/GenBank/DDBJ whole genome shotgun (WGS) entry which is preliminary data.</text>
</comment>
<dbReference type="GeneID" id="33571131"/>
<reference evidence="2 3" key="1">
    <citation type="submission" date="2016-07" db="EMBL/GenBank/DDBJ databases">
        <title>Pervasive Adenine N6-methylation of Active Genes in Fungi.</title>
        <authorList>
            <consortium name="DOE Joint Genome Institute"/>
            <person name="Mondo S.J."/>
            <person name="Dannebaum R.O."/>
            <person name="Kuo R.C."/>
            <person name="Labutti K."/>
            <person name="Haridas S."/>
            <person name="Kuo A."/>
            <person name="Salamov A."/>
            <person name="Ahrendt S.R."/>
            <person name="Lipzen A."/>
            <person name="Sullivan W."/>
            <person name="Andreopoulos W.B."/>
            <person name="Clum A."/>
            <person name="Lindquist E."/>
            <person name="Daum C."/>
            <person name="Ramamoorthy G.K."/>
            <person name="Gryganskyi A."/>
            <person name="Culley D."/>
            <person name="Magnuson J.K."/>
            <person name="James T.Y."/>
            <person name="O'Malley M.A."/>
            <person name="Stajich J.E."/>
            <person name="Spatafora J.W."/>
            <person name="Visel A."/>
            <person name="Grigoriev I.V."/>
        </authorList>
    </citation>
    <scope>NUCLEOTIDE SEQUENCE [LARGE SCALE GENOMIC DNA]</scope>
    <source>
        <strain evidence="2 3">NRRL 3116</strain>
    </source>
</reference>
<sequence length="291" mass="32172">MRSEIRELKLENERLQKKIQELERSQKREYNAPHMQQATEKESLEAHDKVPNSRAAMPSGTFKNALPEPLLCTSKTRSAMSSSSTVKSGLTVQVPSTPQPPVRLSLLSNSNASSPRVHLASHVSYPHAPHATKTLPCESFPAALPNEGVIYKATHNPAVYLSHIPSMDTSASGVAQLPRVMGCINEETPMPGPIQPITYNQAQPYSTTMPPPPPPTSQHQQSRPWLYSARSNAYSAVPQRVAYQGRSIATVGQPTARTRYVPVIYGNNIPQEQLVRNRNSVTAVRTIWRQQ</sequence>
<dbReference type="AlphaFoldDB" id="A0A1Y2G735"/>
<protein>
    <submittedName>
        <fullName evidence="2">Uncharacterized protein</fullName>
    </submittedName>
</protein>